<organism evidence="3 4">
    <name type="scientific">Rhizoctonia solani</name>
    <dbReference type="NCBI Taxonomy" id="456999"/>
    <lineage>
        <taxon>Eukaryota</taxon>
        <taxon>Fungi</taxon>
        <taxon>Dikarya</taxon>
        <taxon>Basidiomycota</taxon>
        <taxon>Agaricomycotina</taxon>
        <taxon>Agaricomycetes</taxon>
        <taxon>Cantharellales</taxon>
        <taxon>Ceratobasidiaceae</taxon>
        <taxon>Rhizoctonia</taxon>
    </lineage>
</organism>
<dbReference type="Pfam" id="PF17667">
    <property type="entry name" value="Pkinase_fungal"/>
    <property type="match status" value="1"/>
</dbReference>
<feature type="region of interest" description="Disordered" evidence="1">
    <location>
        <begin position="650"/>
        <end position="745"/>
    </location>
</feature>
<evidence type="ECO:0000256" key="1">
    <source>
        <dbReference type="SAM" id="MobiDB-lite"/>
    </source>
</evidence>
<dbReference type="EMBL" id="CAJMWZ010003265">
    <property type="protein sequence ID" value="CAE6472080.1"/>
    <property type="molecule type" value="Genomic_DNA"/>
</dbReference>
<protein>
    <recommendedName>
        <fullName evidence="2">Fungal-type protein kinase domain-containing protein</fullName>
    </recommendedName>
</protein>
<dbReference type="Proteomes" id="UP000663850">
    <property type="component" value="Unassembled WGS sequence"/>
</dbReference>
<accession>A0A8H3C515</accession>
<gene>
    <name evidence="3" type="ORF">RDB_LOCUS64006</name>
</gene>
<sequence>MSISYPPSSLIRKGSHPVQARTAAQTYGDLRKQNLPQDLAGEEFLQKCLAGGSLNPPTWSPDERKYVSQIQAVEPRQEESLYTDDAPLLHLLNSISKQAFQSINLNDAEQEALVFYSAHDCEVHNPFNKQDCKPDIVALWENAREFPEIDYSENHLTPTTWCALAAAGEVKISKSDDGRYQLANYLQNHLQLHPELNAVLGLTVRPDEYALFYHDAEVINRSRFRWEQHGPLYAFVEKLYTRPFQDTSMQIVGAQSQHPAWVTKINNDVYISEAPQAVAGPGQRRYTTTALNVLSSEVVFLKDIWRDNGRLFFEALLFDQAHKEEPLPGLMCVDTHGYVLDQTREGVRTISNQPRSGVGQASGRYKMRMLTRDIGRPLDTVDSLLQFLCVMYDACVVQRNLYRKCRILHRDISDGNIMIAPETDGYRTRCARGYAEVKFVNQVLAKDKDCKPAPACLVIDLGNGADLKVARDALKERTGTPRFIARSVSSGVLLHKGEFESMPSIKELGDYGQYMHPRQGSQPETDPHPDYCQFFHTMLRHFPTPRYDSRSRLCERSEEYWEAVLHPDLKDLSRMLKEMFEYIRPEWAYQPKFDPEHVHEALMRLLLAEIIRIKDRGEDIPLAIGGRVTPPLPPDMTLMGGMNSLSIQASTSLSRPPISLEPQRNNPTGAKPDKAGPTNPADSRLAETRTPGPSQQNPGELSAHDKLRARGKSLVWPPGAGGLRAPELQVPESPVLEQDVPTEDS</sequence>
<comment type="caution">
    <text evidence="3">The sequence shown here is derived from an EMBL/GenBank/DDBJ whole genome shotgun (WGS) entry which is preliminary data.</text>
</comment>
<evidence type="ECO:0000259" key="2">
    <source>
        <dbReference type="Pfam" id="PF17667"/>
    </source>
</evidence>
<feature type="domain" description="Fungal-type protein kinase" evidence="2">
    <location>
        <begin position="354"/>
        <end position="495"/>
    </location>
</feature>
<dbReference type="InterPro" id="IPR040976">
    <property type="entry name" value="Pkinase_fungal"/>
</dbReference>
<evidence type="ECO:0000313" key="4">
    <source>
        <dbReference type="Proteomes" id="UP000663850"/>
    </source>
</evidence>
<proteinExistence type="predicted"/>
<dbReference type="AlphaFoldDB" id="A0A8H3C515"/>
<reference evidence="3" key="1">
    <citation type="submission" date="2021-01" db="EMBL/GenBank/DDBJ databases">
        <authorList>
            <person name="Kaushik A."/>
        </authorList>
    </citation>
    <scope>NUCLEOTIDE SEQUENCE</scope>
    <source>
        <strain evidence="3">Type strain: AG8-Rh-89/</strain>
    </source>
</reference>
<evidence type="ECO:0000313" key="3">
    <source>
        <dbReference type="EMBL" id="CAE6472080.1"/>
    </source>
</evidence>
<name>A0A8H3C515_9AGAM</name>